<keyword evidence="1" id="KW-0472">Membrane</keyword>
<protein>
    <recommendedName>
        <fullName evidence="4">DUF2953 domain-containing protein</fullName>
    </recommendedName>
</protein>
<accession>A0A419STE0</accession>
<dbReference type="RefSeq" id="WP_120198471.1">
    <property type="nucleotide sequence ID" value="NZ_MCIA01000034.1"/>
</dbReference>
<keyword evidence="1" id="KW-0812">Transmembrane</keyword>
<gene>
    <name evidence="2" type="ORF">BET01_09805</name>
</gene>
<feature type="transmembrane region" description="Helical" evidence="1">
    <location>
        <begin position="12"/>
        <end position="35"/>
    </location>
</feature>
<evidence type="ECO:0008006" key="4">
    <source>
        <dbReference type="Google" id="ProtNLM"/>
    </source>
</evidence>
<dbReference type="EMBL" id="MCIA01000034">
    <property type="protein sequence ID" value="RKD28510.1"/>
    <property type="molecule type" value="Genomic_DNA"/>
</dbReference>
<dbReference type="OrthoDB" id="2087351at2"/>
<evidence type="ECO:0000313" key="3">
    <source>
        <dbReference type="Proteomes" id="UP000284277"/>
    </source>
</evidence>
<evidence type="ECO:0000313" key="2">
    <source>
        <dbReference type="EMBL" id="RKD28510.1"/>
    </source>
</evidence>
<dbReference type="AlphaFoldDB" id="A0A419STE0"/>
<name>A0A419STE0_9FIRM</name>
<organism evidence="2 3">
    <name type="scientific">Lacrimispora algidixylanolytica</name>
    <dbReference type="NCBI Taxonomy" id="94868"/>
    <lineage>
        <taxon>Bacteria</taxon>
        <taxon>Bacillati</taxon>
        <taxon>Bacillota</taxon>
        <taxon>Clostridia</taxon>
        <taxon>Lachnospirales</taxon>
        <taxon>Lachnospiraceae</taxon>
        <taxon>Lacrimispora</taxon>
    </lineage>
</organism>
<comment type="caution">
    <text evidence="2">The sequence shown here is derived from an EMBL/GenBank/DDBJ whole genome shotgun (WGS) entry which is preliminary data.</text>
</comment>
<proteinExistence type="predicted"/>
<dbReference type="Proteomes" id="UP000284277">
    <property type="component" value="Unassembled WGS sequence"/>
</dbReference>
<sequence length="297" mass="34931">MLHIILLILKILGLILLVILGLLLAVLLAVLFVPVRYHGSGSYYEKGRGSAGISWLLHILSIRFRYEEDLTMTVRLFGFRIMKPKKLDRELEEAEDILVHAMERIEPEPLKDAKEAKEKVQSEIQKLPEMFESIDDEEKTKKPLFFTSLWEKGKRRILRFFTKLKFFFRRVCDTLKTVKEKKNEIFSWISSKENQKTVKLFLRQGKKLIRHILPLKGKGSITFGFDDPYLTGQVLMYSSVIYPFVHKHLNLYPMFDQAIFQAEGTFRGRIRIGTALLIGSRMLMDKNFRMMLKKWLR</sequence>
<keyword evidence="3" id="KW-1185">Reference proteome</keyword>
<evidence type="ECO:0000256" key="1">
    <source>
        <dbReference type="SAM" id="Phobius"/>
    </source>
</evidence>
<reference evidence="2 3" key="1">
    <citation type="submission" date="2016-08" db="EMBL/GenBank/DDBJ databases">
        <title>A new outlook on sporulation: Clostridium algidixylanolyticum.</title>
        <authorList>
            <person name="Poppleton D.I."/>
            <person name="Gribaldo S."/>
        </authorList>
    </citation>
    <scope>NUCLEOTIDE SEQUENCE [LARGE SCALE GENOMIC DNA]</scope>
    <source>
        <strain evidence="2 3">SPL73</strain>
    </source>
</reference>
<keyword evidence="1" id="KW-1133">Transmembrane helix</keyword>